<sequence>MIAPISANTASYAFTPNGSVVDCSGAQLRAYCRDQVTVVQVTGDIDATNIGRFYDYANRFVGEAPALILDLSGVDFLCASGVSVLITLDNDCSAAGTRWAIVGSRCVRRLLHLGDPGDTLPTASSERQAFNTIAAQGQASQAAS</sequence>
<dbReference type="SUPFAM" id="SSF52091">
    <property type="entry name" value="SpoIIaa-like"/>
    <property type="match status" value="1"/>
</dbReference>
<protein>
    <recommendedName>
        <fullName evidence="1">STAS domain-containing protein</fullName>
    </recommendedName>
</protein>
<dbReference type="Pfam" id="PF01740">
    <property type="entry name" value="STAS"/>
    <property type="match status" value="1"/>
</dbReference>
<evidence type="ECO:0000313" key="2">
    <source>
        <dbReference type="EMBL" id="ORW26018.1"/>
    </source>
</evidence>
<proteinExistence type="predicted"/>
<dbReference type="Proteomes" id="UP000193781">
    <property type="component" value="Unassembled WGS sequence"/>
</dbReference>
<reference evidence="2 3" key="1">
    <citation type="submission" date="2016-01" db="EMBL/GenBank/DDBJ databases">
        <title>The new phylogeny of the genus Mycobacterium.</title>
        <authorList>
            <person name="Tarcisio F."/>
            <person name="Conor M."/>
            <person name="Antonella G."/>
            <person name="Elisabetta G."/>
            <person name="Giulia F.S."/>
            <person name="Sara T."/>
            <person name="Anna F."/>
            <person name="Clotilde B."/>
            <person name="Roberto B."/>
            <person name="Veronica D.S."/>
            <person name="Fabio R."/>
            <person name="Monica P."/>
            <person name="Olivier J."/>
            <person name="Enrico T."/>
            <person name="Nicola S."/>
        </authorList>
    </citation>
    <scope>NUCLEOTIDE SEQUENCE [LARGE SCALE GENOMIC DNA]</scope>
    <source>
        <strain evidence="2 3">DSM 44803</strain>
    </source>
</reference>
<organism evidence="2 3">
    <name type="scientific">Mycobacterium nebraskense</name>
    <dbReference type="NCBI Taxonomy" id="244292"/>
    <lineage>
        <taxon>Bacteria</taxon>
        <taxon>Bacillati</taxon>
        <taxon>Actinomycetota</taxon>
        <taxon>Actinomycetes</taxon>
        <taxon>Mycobacteriales</taxon>
        <taxon>Mycobacteriaceae</taxon>
        <taxon>Mycobacterium</taxon>
    </lineage>
</organism>
<dbReference type="GO" id="GO:0043856">
    <property type="term" value="F:anti-sigma factor antagonist activity"/>
    <property type="evidence" value="ECO:0007669"/>
    <property type="project" value="TreeGrafter"/>
</dbReference>
<dbReference type="CDD" id="cd07043">
    <property type="entry name" value="STAS_anti-anti-sigma_factors"/>
    <property type="match status" value="1"/>
</dbReference>
<dbReference type="PANTHER" id="PTHR33495:SF2">
    <property type="entry name" value="ANTI-SIGMA FACTOR ANTAGONIST TM_1081-RELATED"/>
    <property type="match status" value="1"/>
</dbReference>
<dbReference type="Gene3D" id="3.30.750.24">
    <property type="entry name" value="STAS domain"/>
    <property type="match status" value="1"/>
</dbReference>
<keyword evidence="3" id="KW-1185">Reference proteome</keyword>
<gene>
    <name evidence="2" type="ORF">AWC17_31035</name>
</gene>
<dbReference type="AlphaFoldDB" id="A0A1X1ZRZ7"/>
<evidence type="ECO:0000313" key="3">
    <source>
        <dbReference type="Proteomes" id="UP000193781"/>
    </source>
</evidence>
<dbReference type="InterPro" id="IPR036513">
    <property type="entry name" value="STAS_dom_sf"/>
</dbReference>
<dbReference type="EMBL" id="LQPH01000099">
    <property type="protein sequence ID" value="ORW26018.1"/>
    <property type="molecule type" value="Genomic_DNA"/>
</dbReference>
<evidence type="ECO:0000259" key="1">
    <source>
        <dbReference type="PROSITE" id="PS50801"/>
    </source>
</evidence>
<accession>A0A1X1ZRZ7</accession>
<feature type="domain" description="STAS" evidence="1">
    <location>
        <begin position="26"/>
        <end position="103"/>
    </location>
</feature>
<dbReference type="InterPro" id="IPR002645">
    <property type="entry name" value="STAS_dom"/>
</dbReference>
<dbReference type="RefSeq" id="WP_052742702.1">
    <property type="nucleotide sequence ID" value="NZ_JACPNT010000025.1"/>
</dbReference>
<dbReference type="PANTHER" id="PTHR33495">
    <property type="entry name" value="ANTI-SIGMA FACTOR ANTAGONIST TM_1081-RELATED-RELATED"/>
    <property type="match status" value="1"/>
</dbReference>
<name>A0A1X1ZRZ7_9MYCO</name>
<dbReference type="PROSITE" id="PS50801">
    <property type="entry name" value="STAS"/>
    <property type="match status" value="1"/>
</dbReference>
<comment type="caution">
    <text evidence="2">The sequence shown here is derived from an EMBL/GenBank/DDBJ whole genome shotgun (WGS) entry which is preliminary data.</text>
</comment>